<organism evidence="2 3">
    <name type="scientific">Orrella marina</name>
    <dbReference type="NCBI Taxonomy" id="2163011"/>
    <lineage>
        <taxon>Bacteria</taxon>
        <taxon>Pseudomonadati</taxon>
        <taxon>Pseudomonadota</taxon>
        <taxon>Betaproteobacteria</taxon>
        <taxon>Burkholderiales</taxon>
        <taxon>Alcaligenaceae</taxon>
        <taxon>Orrella</taxon>
    </lineage>
</organism>
<dbReference type="KEGG" id="boz:DBV39_07210"/>
<protein>
    <submittedName>
        <fullName evidence="2">Uncharacterized protein</fullName>
    </submittedName>
</protein>
<feature type="transmembrane region" description="Helical" evidence="1">
    <location>
        <begin position="17"/>
        <end position="36"/>
    </location>
</feature>
<feature type="transmembrane region" description="Helical" evidence="1">
    <location>
        <begin position="88"/>
        <end position="109"/>
    </location>
</feature>
<dbReference type="AlphaFoldDB" id="A0A2R4XIE8"/>
<sequence>MEEFSIGMVVVTLWETFRWLAVIGALAGLFALVVLWRSLWRARRRNLGAWRLFRRGVIVMLVVALILTPFVPTWTMAPIGDLRGIADYVVAFGMALAPAALAGVFWVYLGSLRTASRPARA</sequence>
<name>A0A2R4XIE8_9BURK</name>
<dbReference type="EMBL" id="CP028901">
    <property type="protein sequence ID" value="AWB33533.1"/>
    <property type="molecule type" value="Genomic_DNA"/>
</dbReference>
<gene>
    <name evidence="2" type="ORF">DBV39_07210</name>
</gene>
<accession>A0A2R4XIE8</accession>
<feature type="transmembrane region" description="Helical" evidence="1">
    <location>
        <begin position="57"/>
        <end position="76"/>
    </location>
</feature>
<keyword evidence="1" id="KW-0472">Membrane</keyword>
<dbReference type="Proteomes" id="UP000244571">
    <property type="component" value="Chromosome"/>
</dbReference>
<reference evidence="2 3" key="1">
    <citation type="submission" date="2018-04" db="EMBL/GenBank/DDBJ databases">
        <title>Bordetella sp. HZ20 isolated from seawater.</title>
        <authorList>
            <person name="Sun C."/>
        </authorList>
    </citation>
    <scope>NUCLEOTIDE SEQUENCE [LARGE SCALE GENOMIC DNA]</scope>
    <source>
        <strain evidence="2 3">HZ20</strain>
    </source>
</reference>
<keyword evidence="1" id="KW-1133">Transmembrane helix</keyword>
<evidence type="ECO:0000313" key="3">
    <source>
        <dbReference type="Proteomes" id="UP000244571"/>
    </source>
</evidence>
<keyword evidence="1" id="KW-0812">Transmembrane</keyword>
<evidence type="ECO:0000256" key="1">
    <source>
        <dbReference type="SAM" id="Phobius"/>
    </source>
</evidence>
<evidence type="ECO:0000313" key="2">
    <source>
        <dbReference type="EMBL" id="AWB33533.1"/>
    </source>
</evidence>
<proteinExistence type="predicted"/>
<dbReference type="RefSeq" id="WP_108620962.1">
    <property type="nucleotide sequence ID" value="NZ_CP028901.1"/>
</dbReference>
<keyword evidence="3" id="KW-1185">Reference proteome</keyword>